<proteinExistence type="predicted"/>
<dbReference type="RefSeq" id="WP_085475682.1">
    <property type="nucleotide sequence ID" value="NZ_FXBM01000001.1"/>
</dbReference>
<dbReference type="EMBL" id="FXBM01000001">
    <property type="protein sequence ID" value="SMH36802.1"/>
    <property type="molecule type" value="Genomic_DNA"/>
</dbReference>
<dbReference type="GO" id="GO:0003677">
    <property type="term" value="F:DNA binding"/>
    <property type="evidence" value="ECO:0007669"/>
    <property type="project" value="InterPro"/>
</dbReference>
<dbReference type="SUPFAM" id="SSF46955">
    <property type="entry name" value="Putative DNA-binding domain"/>
    <property type="match status" value="1"/>
</dbReference>
<gene>
    <name evidence="2" type="ORF">SAMN06295885_1280</name>
</gene>
<dbReference type="OrthoDB" id="5242095at2"/>
<organism evidence="2 3">
    <name type="scientific">Rathayibacter oskolensis</name>
    <dbReference type="NCBI Taxonomy" id="1891671"/>
    <lineage>
        <taxon>Bacteria</taxon>
        <taxon>Bacillati</taxon>
        <taxon>Actinomycetota</taxon>
        <taxon>Actinomycetes</taxon>
        <taxon>Micrococcales</taxon>
        <taxon>Microbacteriaceae</taxon>
        <taxon>Rathayibacter</taxon>
    </lineage>
</organism>
<keyword evidence="3" id="KW-1185">Reference proteome</keyword>
<evidence type="ECO:0000259" key="1">
    <source>
        <dbReference type="PROSITE" id="PS50937"/>
    </source>
</evidence>
<dbReference type="InterPro" id="IPR009061">
    <property type="entry name" value="DNA-bd_dom_put_sf"/>
</dbReference>
<dbReference type="AlphaFoldDB" id="A0A1X7NI12"/>
<evidence type="ECO:0000313" key="3">
    <source>
        <dbReference type="Proteomes" id="UP000193711"/>
    </source>
</evidence>
<dbReference type="STRING" id="1891671.SAMN06295885_1280"/>
<dbReference type="PROSITE" id="PS50937">
    <property type="entry name" value="HTH_MERR_2"/>
    <property type="match status" value="1"/>
</dbReference>
<name>A0A1X7NI12_9MICO</name>
<feature type="domain" description="HTH merR-type" evidence="1">
    <location>
        <begin position="1"/>
        <end position="70"/>
    </location>
</feature>
<dbReference type="Proteomes" id="UP000193711">
    <property type="component" value="Unassembled WGS sequence"/>
</dbReference>
<dbReference type="Gene3D" id="1.10.1660.10">
    <property type="match status" value="1"/>
</dbReference>
<evidence type="ECO:0000313" key="2">
    <source>
        <dbReference type="EMBL" id="SMH36802.1"/>
    </source>
</evidence>
<sequence length="204" mass="21248">MRISELSDASGISVATIKYYIREGILAPGVSSGPQRADYGDEHLARLQLLRALIESGGVGIAGAKRITTVLDRGDPPSVAFEVAQDVVSANADSATPASPESIGRIHALVGETVCEHPAVATAARALDALEVSGGAMTPAWLESYAEAARLVARADLDELEARSSVSEQASIAAVGTALGDVVLQSLRRIAQARETQTRFEAAR</sequence>
<dbReference type="Pfam" id="PF13411">
    <property type="entry name" value="MerR_1"/>
    <property type="match status" value="1"/>
</dbReference>
<accession>A0A1X7NI12</accession>
<reference evidence="3" key="1">
    <citation type="submission" date="2017-04" db="EMBL/GenBank/DDBJ databases">
        <authorList>
            <person name="Varghese N."/>
            <person name="Submissions S."/>
        </authorList>
    </citation>
    <scope>NUCLEOTIDE SEQUENCE [LARGE SCALE GENOMIC DNA]</scope>
    <source>
        <strain evidence="3">VKM Ac-2121</strain>
    </source>
</reference>
<dbReference type="InterPro" id="IPR000551">
    <property type="entry name" value="MerR-type_HTH_dom"/>
</dbReference>
<dbReference type="PRINTS" id="PR00040">
    <property type="entry name" value="HTHMERR"/>
</dbReference>
<dbReference type="SMART" id="SM00422">
    <property type="entry name" value="HTH_MERR"/>
    <property type="match status" value="1"/>
</dbReference>
<dbReference type="GO" id="GO:0006355">
    <property type="term" value="P:regulation of DNA-templated transcription"/>
    <property type="evidence" value="ECO:0007669"/>
    <property type="project" value="InterPro"/>
</dbReference>
<protein>
    <submittedName>
        <fullName evidence="2">MerR HTH family regulatory protein</fullName>
    </submittedName>
</protein>